<dbReference type="GO" id="GO:0005739">
    <property type="term" value="C:mitochondrion"/>
    <property type="evidence" value="ECO:0007669"/>
    <property type="project" value="TreeGrafter"/>
</dbReference>
<dbReference type="Pfam" id="PF00206">
    <property type="entry name" value="Lyase_1"/>
    <property type="match status" value="1"/>
</dbReference>
<proteinExistence type="predicted"/>
<evidence type="ECO:0000313" key="3">
    <source>
        <dbReference type="Proteomes" id="UP000726737"/>
    </source>
</evidence>
<reference evidence="2" key="1">
    <citation type="journal article" date="2020" name="Fungal Divers.">
        <title>Resolving the Mortierellaceae phylogeny through synthesis of multi-gene phylogenetics and phylogenomics.</title>
        <authorList>
            <person name="Vandepol N."/>
            <person name="Liber J."/>
            <person name="Desiro A."/>
            <person name="Na H."/>
            <person name="Kennedy M."/>
            <person name="Barry K."/>
            <person name="Grigoriev I.V."/>
            <person name="Miller A.N."/>
            <person name="O'Donnell K."/>
            <person name="Stajich J.E."/>
            <person name="Bonito G."/>
        </authorList>
    </citation>
    <scope>NUCLEOTIDE SEQUENCE</scope>
    <source>
        <strain evidence="2">KOD948</strain>
    </source>
</reference>
<dbReference type="GO" id="GO:0004333">
    <property type="term" value="F:fumarate hydratase activity"/>
    <property type="evidence" value="ECO:0007669"/>
    <property type="project" value="InterPro"/>
</dbReference>
<dbReference type="PANTHER" id="PTHR11444:SF1">
    <property type="entry name" value="FUMARATE HYDRATASE, MITOCHONDRIAL"/>
    <property type="match status" value="1"/>
</dbReference>
<evidence type="ECO:0000313" key="2">
    <source>
        <dbReference type="EMBL" id="KAG0257108.1"/>
    </source>
</evidence>
<comment type="caution">
    <text evidence="2">The sequence shown here is derived from an EMBL/GenBank/DDBJ whole genome shotgun (WGS) entry which is preliminary data.</text>
</comment>
<dbReference type="SUPFAM" id="SSF48557">
    <property type="entry name" value="L-aspartase-like"/>
    <property type="match status" value="1"/>
</dbReference>
<protein>
    <submittedName>
        <fullName evidence="2">Fumarase fum1</fullName>
    </submittedName>
</protein>
<accession>A0A9P6U211</accession>
<keyword evidence="3" id="KW-1185">Reference proteome</keyword>
<evidence type="ECO:0000259" key="1">
    <source>
        <dbReference type="Pfam" id="PF00206"/>
    </source>
</evidence>
<organism evidence="2 3">
    <name type="scientific">Mortierella polycephala</name>
    <dbReference type="NCBI Taxonomy" id="41804"/>
    <lineage>
        <taxon>Eukaryota</taxon>
        <taxon>Fungi</taxon>
        <taxon>Fungi incertae sedis</taxon>
        <taxon>Mucoromycota</taxon>
        <taxon>Mortierellomycotina</taxon>
        <taxon>Mortierellomycetes</taxon>
        <taxon>Mortierellales</taxon>
        <taxon>Mortierellaceae</taxon>
        <taxon>Mortierella</taxon>
    </lineage>
</organism>
<dbReference type="InterPro" id="IPR024083">
    <property type="entry name" value="Fumarase/histidase_N"/>
</dbReference>
<dbReference type="GO" id="GO:0006108">
    <property type="term" value="P:malate metabolic process"/>
    <property type="evidence" value="ECO:0007669"/>
    <property type="project" value="TreeGrafter"/>
</dbReference>
<dbReference type="Gene3D" id="1.10.275.10">
    <property type="entry name" value="Fumarase/aspartase (N-terminal domain)"/>
    <property type="match status" value="1"/>
</dbReference>
<name>A0A9P6U211_9FUNG</name>
<dbReference type="EMBL" id="JAAAJA010000272">
    <property type="protein sequence ID" value="KAG0257108.1"/>
    <property type="molecule type" value="Genomic_DNA"/>
</dbReference>
<feature type="domain" description="Fumarate lyase N-terminal" evidence="1">
    <location>
        <begin position="67"/>
        <end position="125"/>
    </location>
</feature>
<dbReference type="GO" id="GO:0006106">
    <property type="term" value="P:fumarate metabolic process"/>
    <property type="evidence" value="ECO:0007669"/>
    <property type="project" value="InterPro"/>
</dbReference>
<dbReference type="InterPro" id="IPR022761">
    <property type="entry name" value="Fumarate_lyase_N"/>
</dbReference>
<dbReference type="GO" id="GO:0006099">
    <property type="term" value="P:tricarboxylic acid cycle"/>
    <property type="evidence" value="ECO:0007669"/>
    <property type="project" value="TreeGrafter"/>
</dbReference>
<sequence length="129" mass="14158">MDSTRTWGEDIIKTKDEVLDGKLLGHFPSTIWQMGSGTQTSMNVNEVISNRTIEFLGGELGSKKPGLDSHEWFNVTAVSKNANVTNFPFETAPNKFGTLAVHDAIVEAHSALNVMAESLMKISNDNKTF</sequence>
<dbReference type="Proteomes" id="UP000726737">
    <property type="component" value="Unassembled WGS sequence"/>
</dbReference>
<dbReference type="PANTHER" id="PTHR11444">
    <property type="entry name" value="ASPARTATEAMMONIA/ARGININOSUCCINATE/ADENYLOSUCCINATE LYASE"/>
    <property type="match status" value="1"/>
</dbReference>
<gene>
    <name evidence="2" type="primary">FUM1_2</name>
    <name evidence="2" type="ORF">BG011_004158</name>
</gene>
<dbReference type="AlphaFoldDB" id="A0A9P6U211"/>
<dbReference type="InterPro" id="IPR008948">
    <property type="entry name" value="L-Aspartase-like"/>
</dbReference>
<dbReference type="OrthoDB" id="1738025at2759"/>
<dbReference type="InterPro" id="IPR005677">
    <property type="entry name" value="Fum_hydII"/>
</dbReference>